<protein>
    <submittedName>
        <fullName evidence="1">Uncharacterized protein</fullName>
    </submittedName>
</protein>
<name>A0AAN6IQ91_EXODE</name>
<comment type="caution">
    <text evidence="1">The sequence shown here is derived from an EMBL/GenBank/DDBJ whole genome shotgun (WGS) entry which is preliminary data.</text>
</comment>
<gene>
    <name evidence="1" type="ORF">HRR80_9617</name>
</gene>
<proteinExistence type="predicted"/>
<dbReference type="EMBL" id="JAJGCB010000036">
    <property type="protein sequence ID" value="KAJ8986473.1"/>
    <property type="molecule type" value="Genomic_DNA"/>
</dbReference>
<organism evidence="1 2">
    <name type="scientific">Exophiala dermatitidis</name>
    <name type="common">Black yeast-like fungus</name>
    <name type="synonym">Wangiella dermatitidis</name>
    <dbReference type="NCBI Taxonomy" id="5970"/>
    <lineage>
        <taxon>Eukaryota</taxon>
        <taxon>Fungi</taxon>
        <taxon>Dikarya</taxon>
        <taxon>Ascomycota</taxon>
        <taxon>Pezizomycotina</taxon>
        <taxon>Eurotiomycetes</taxon>
        <taxon>Chaetothyriomycetidae</taxon>
        <taxon>Chaetothyriales</taxon>
        <taxon>Herpotrichiellaceae</taxon>
        <taxon>Exophiala</taxon>
    </lineage>
</organism>
<evidence type="ECO:0000313" key="1">
    <source>
        <dbReference type="EMBL" id="KAJ8986473.1"/>
    </source>
</evidence>
<accession>A0AAN6IQ91</accession>
<evidence type="ECO:0000313" key="2">
    <source>
        <dbReference type="Proteomes" id="UP001161757"/>
    </source>
</evidence>
<dbReference type="AlphaFoldDB" id="A0AAN6IQ91"/>
<dbReference type="Proteomes" id="UP001161757">
    <property type="component" value="Unassembled WGS sequence"/>
</dbReference>
<sequence length="146" mass="16142">MISIFFGMKLGSQSVFSPRFLCIFLITDLFFPGNTAKRGRLVTHVAMVVSSMPMLCAWRAPDNIPNIDPDWLSANITYPTRPGDDSQDLTLFMRVPVRSGTWRESDIGNRHAFRVEDRVDIHVVAGKSICNGFIALNGGCPAPRGA</sequence>
<reference evidence="1" key="1">
    <citation type="submission" date="2023-01" db="EMBL/GenBank/DDBJ databases">
        <title>Exophiala dermititidis isolated from Cystic Fibrosis Patient.</title>
        <authorList>
            <person name="Kurbessoian T."/>
            <person name="Crocker A."/>
            <person name="Murante D."/>
            <person name="Hogan D.A."/>
            <person name="Stajich J.E."/>
        </authorList>
    </citation>
    <scope>NUCLEOTIDE SEQUENCE</scope>
    <source>
        <strain evidence="1">Ex8</strain>
    </source>
</reference>